<sequence>MTTCTPECDAEKAVLVEAVSTLLDDIEKDGCVHWSKYGGAGQRQQGIRTFLADTSPAAPLAQGERLRELTEAAASVVEGEHLSRELGACEVHNAVDLCWWDKRIANLRAALGEEKE</sequence>
<protein>
    <submittedName>
        <fullName evidence="1">Uncharacterized protein</fullName>
    </submittedName>
</protein>
<evidence type="ECO:0000313" key="1">
    <source>
        <dbReference type="EMBL" id="KKM67898.1"/>
    </source>
</evidence>
<accession>A0A0F9JE70</accession>
<comment type="caution">
    <text evidence="1">The sequence shown here is derived from an EMBL/GenBank/DDBJ whole genome shotgun (WGS) entry which is preliminary data.</text>
</comment>
<organism evidence="1">
    <name type="scientific">marine sediment metagenome</name>
    <dbReference type="NCBI Taxonomy" id="412755"/>
    <lineage>
        <taxon>unclassified sequences</taxon>
        <taxon>metagenomes</taxon>
        <taxon>ecological metagenomes</taxon>
    </lineage>
</organism>
<name>A0A0F9JE70_9ZZZZ</name>
<proteinExistence type="predicted"/>
<dbReference type="AlphaFoldDB" id="A0A0F9JE70"/>
<reference evidence="1" key="1">
    <citation type="journal article" date="2015" name="Nature">
        <title>Complex archaea that bridge the gap between prokaryotes and eukaryotes.</title>
        <authorList>
            <person name="Spang A."/>
            <person name="Saw J.H."/>
            <person name="Jorgensen S.L."/>
            <person name="Zaremba-Niedzwiedzka K."/>
            <person name="Martijn J."/>
            <person name="Lind A.E."/>
            <person name="van Eijk R."/>
            <person name="Schleper C."/>
            <person name="Guy L."/>
            <person name="Ettema T.J."/>
        </authorList>
    </citation>
    <scope>NUCLEOTIDE SEQUENCE</scope>
</reference>
<gene>
    <name evidence="1" type="ORF">LCGC14_1466600</name>
</gene>
<dbReference type="EMBL" id="LAZR01010270">
    <property type="protein sequence ID" value="KKM67898.1"/>
    <property type="molecule type" value="Genomic_DNA"/>
</dbReference>